<dbReference type="Proteomes" id="UP000032142">
    <property type="component" value="Unassembled WGS sequence"/>
</dbReference>
<comment type="caution">
    <text evidence="1">The sequence shown here is derived from an EMBL/GenBank/DDBJ whole genome shotgun (WGS) entry which is preliminary data.</text>
</comment>
<protein>
    <submittedName>
        <fullName evidence="1">Uncharacterized protein</fullName>
    </submittedName>
</protein>
<organism evidence="1 2">
    <name type="scientific">Gossypium arboreum</name>
    <name type="common">Tree cotton</name>
    <name type="synonym">Gossypium nanking</name>
    <dbReference type="NCBI Taxonomy" id="29729"/>
    <lineage>
        <taxon>Eukaryota</taxon>
        <taxon>Viridiplantae</taxon>
        <taxon>Streptophyta</taxon>
        <taxon>Embryophyta</taxon>
        <taxon>Tracheophyta</taxon>
        <taxon>Spermatophyta</taxon>
        <taxon>Magnoliopsida</taxon>
        <taxon>eudicotyledons</taxon>
        <taxon>Gunneridae</taxon>
        <taxon>Pentapetalae</taxon>
        <taxon>rosids</taxon>
        <taxon>malvids</taxon>
        <taxon>Malvales</taxon>
        <taxon>Malvaceae</taxon>
        <taxon>Malvoideae</taxon>
        <taxon>Gossypium</taxon>
    </lineage>
</organism>
<dbReference type="EMBL" id="JRRC01373180">
    <property type="protein sequence ID" value="KHG03648.1"/>
    <property type="molecule type" value="Genomic_DNA"/>
</dbReference>
<sequence length="56" mass="6530">MILGFCVIPCKTMFGTWHWHRDVIPRNTMSGTWHWHRYETSCKTIVGLSASICDSM</sequence>
<gene>
    <name evidence="1" type="ORF">F383_27662</name>
</gene>
<evidence type="ECO:0000313" key="1">
    <source>
        <dbReference type="EMBL" id="KHG03648.1"/>
    </source>
</evidence>
<keyword evidence="2" id="KW-1185">Reference proteome</keyword>
<evidence type="ECO:0000313" key="2">
    <source>
        <dbReference type="Proteomes" id="UP000032142"/>
    </source>
</evidence>
<proteinExistence type="predicted"/>
<accession>A0A0B0MNG0</accession>
<reference evidence="2" key="1">
    <citation type="submission" date="2014-09" db="EMBL/GenBank/DDBJ databases">
        <authorList>
            <person name="Mudge J."/>
            <person name="Ramaraj T."/>
            <person name="Lindquist I.E."/>
            <person name="Bharti A.K."/>
            <person name="Sundararajan A."/>
            <person name="Cameron C.T."/>
            <person name="Woodward J.E."/>
            <person name="May G.D."/>
            <person name="Brubaker C."/>
            <person name="Broadhvest J."/>
            <person name="Wilkins T.A."/>
        </authorList>
    </citation>
    <scope>NUCLEOTIDE SEQUENCE</scope>
    <source>
        <strain evidence="2">cv. AKA8401</strain>
    </source>
</reference>
<name>A0A0B0MNG0_GOSAR</name>
<dbReference type="AlphaFoldDB" id="A0A0B0MNG0"/>